<dbReference type="STRING" id="321267.SHM7688_02036"/>
<dbReference type="EMBL" id="CYPW01000018">
    <property type="protein sequence ID" value="CUH52589.1"/>
    <property type="molecule type" value="Genomic_DNA"/>
</dbReference>
<keyword evidence="2" id="KW-1185">Reference proteome</keyword>
<organism evidence="1 2">
    <name type="scientific">Shimia marina</name>
    <dbReference type="NCBI Taxonomy" id="321267"/>
    <lineage>
        <taxon>Bacteria</taxon>
        <taxon>Pseudomonadati</taxon>
        <taxon>Pseudomonadota</taxon>
        <taxon>Alphaproteobacteria</taxon>
        <taxon>Rhodobacterales</taxon>
        <taxon>Roseobacteraceae</taxon>
    </lineage>
</organism>
<evidence type="ECO:0000313" key="1">
    <source>
        <dbReference type="EMBL" id="CUH52589.1"/>
    </source>
</evidence>
<proteinExistence type="predicted"/>
<accession>A0A0P1EQ71</accession>
<protein>
    <submittedName>
        <fullName evidence="1">Uncharacterized protein</fullName>
    </submittedName>
</protein>
<dbReference type="Proteomes" id="UP000054823">
    <property type="component" value="Unassembled WGS sequence"/>
</dbReference>
<name>A0A0P1EQ71_9RHOB</name>
<sequence length="129" mass="14332">MVEDMGPQMVRHGPAHADFTQKNLIWDGAQLWGVDIQGAHPAPLLHMMARFSLGQNVWRRPQDLAALHPARFSAGADFAQVFRFALGWEMYRRYSGRAYANQTGLVCDDIAFFLSGWMPPAAVASKAAT</sequence>
<evidence type="ECO:0000313" key="2">
    <source>
        <dbReference type="Proteomes" id="UP000054823"/>
    </source>
</evidence>
<gene>
    <name evidence="1" type="ORF">SHM7688_02036</name>
</gene>
<dbReference type="AlphaFoldDB" id="A0A0P1EQ71"/>
<reference evidence="1 2" key="1">
    <citation type="submission" date="2015-09" db="EMBL/GenBank/DDBJ databases">
        <authorList>
            <consortium name="Swine Surveillance"/>
        </authorList>
    </citation>
    <scope>NUCLEOTIDE SEQUENCE [LARGE SCALE GENOMIC DNA]</scope>
    <source>
        <strain evidence="1 2">CECT 7688</strain>
    </source>
</reference>